<feature type="non-terminal residue" evidence="1">
    <location>
        <position position="1"/>
    </location>
</feature>
<protein>
    <submittedName>
        <fullName evidence="1">Uncharacterized protein</fullName>
    </submittedName>
</protein>
<reference evidence="1" key="1">
    <citation type="submission" date="2014-12" db="EMBL/GenBank/DDBJ databases">
        <title>Insight into the proteome of Arion vulgaris.</title>
        <authorList>
            <person name="Aradska J."/>
            <person name="Bulat T."/>
            <person name="Smidak R."/>
            <person name="Sarate P."/>
            <person name="Gangsoo J."/>
            <person name="Sialana F."/>
            <person name="Bilban M."/>
            <person name="Lubec G."/>
        </authorList>
    </citation>
    <scope>NUCLEOTIDE SEQUENCE</scope>
    <source>
        <tissue evidence="1">Skin</tissue>
    </source>
</reference>
<evidence type="ECO:0000313" key="1">
    <source>
        <dbReference type="EMBL" id="CEK48419.1"/>
    </source>
</evidence>
<organism evidence="1">
    <name type="scientific">Arion vulgaris</name>
    <dbReference type="NCBI Taxonomy" id="1028688"/>
    <lineage>
        <taxon>Eukaryota</taxon>
        <taxon>Metazoa</taxon>
        <taxon>Spiralia</taxon>
        <taxon>Lophotrochozoa</taxon>
        <taxon>Mollusca</taxon>
        <taxon>Gastropoda</taxon>
        <taxon>Heterobranchia</taxon>
        <taxon>Euthyneura</taxon>
        <taxon>Panpulmonata</taxon>
        <taxon>Eupulmonata</taxon>
        <taxon>Stylommatophora</taxon>
        <taxon>Helicina</taxon>
        <taxon>Arionoidea</taxon>
        <taxon>Arionidae</taxon>
        <taxon>Arion</taxon>
    </lineage>
</organism>
<dbReference type="AlphaFoldDB" id="A0A0B6XX00"/>
<sequence>RKHNKNKVSSIEKVHDAYIIAVEDDARKRLDQFTKGQQVRAVDDPNPHSIRHNQ</sequence>
<accession>A0A0B6XX00</accession>
<proteinExistence type="predicted"/>
<dbReference type="EMBL" id="HACG01001554">
    <property type="protein sequence ID" value="CEK48419.1"/>
    <property type="molecule type" value="Transcribed_RNA"/>
</dbReference>
<gene>
    <name evidence="1" type="primary">ORF3919</name>
</gene>
<name>A0A0B6XX00_9EUPU</name>